<proteinExistence type="predicted"/>
<feature type="compositionally biased region" description="Low complexity" evidence="1">
    <location>
        <begin position="459"/>
        <end position="469"/>
    </location>
</feature>
<feature type="region of interest" description="Disordered" evidence="1">
    <location>
        <begin position="459"/>
        <end position="570"/>
    </location>
</feature>
<feature type="compositionally biased region" description="Polar residues" evidence="1">
    <location>
        <begin position="473"/>
        <end position="495"/>
    </location>
</feature>
<reference evidence="2" key="1">
    <citation type="journal article" date="2023" name="Mol. Phylogenet. Evol.">
        <title>Genome-scale phylogeny and comparative genomics of the fungal order Sordariales.</title>
        <authorList>
            <person name="Hensen N."/>
            <person name="Bonometti L."/>
            <person name="Westerberg I."/>
            <person name="Brannstrom I.O."/>
            <person name="Guillou S."/>
            <person name="Cros-Aarteil S."/>
            <person name="Calhoun S."/>
            <person name="Haridas S."/>
            <person name="Kuo A."/>
            <person name="Mondo S."/>
            <person name="Pangilinan J."/>
            <person name="Riley R."/>
            <person name="LaButti K."/>
            <person name="Andreopoulos B."/>
            <person name="Lipzen A."/>
            <person name="Chen C."/>
            <person name="Yan M."/>
            <person name="Daum C."/>
            <person name="Ng V."/>
            <person name="Clum A."/>
            <person name="Steindorff A."/>
            <person name="Ohm R.A."/>
            <person name="Martin F."/>
            <person name="Silar P."/>
            <person name="Natvig D.O."/>
            <person name="Lalanne C."/>
            <person name="Gautier V."/>
            <person name="Ament-Velasquez S.L."/>
            <person name="Kruys A."/>
            <person name="Hutchinson M.I."/>
            <person name="Powell A.J."/>
            <person name="Barry K."/>
            <person name="Miller A.N."/>
            <person name="Grigoriev I.V."/>
            <person name="Debuchy R."/>
            <person name="Gladieux P."/>
            <person name="Hiltunen Thoren M."/>
            <person name="Johannesson H."/>
        </authorList>
    </citation>
    <scope>NUCLEOTIDE SEQUENCE</scope>
    <source>
        <strain evidence="2">CBS 955.72</strain>
    </source>
</reference>
<name>A0AAJ0ME49_9PEZI</name>
<keyword evidence="3" id="KW-1185">Reference proteome</keyword>
<evidence type="ECO:0000313" key="2">
    <source>
        <dbReference type="EMBL" id="KAK3353077.1"/>
    </source>
</evidence>
<feature type="compositionally biased region" description="Polar residues" evidence="1">
    <location>
        <begin position="84"/>
        <end position="100"/>
    </location>
</feature>
<reference evidence="2" key="2">
    <citation type="submission" date="2023-06" db="EMBL/GenBank/DDBJ databases">
        <authorList>
            <consortium name="Lawrence Berkeley National Laboratory"/>
            <person name="Haridas S."/>
            <person name="Hensen N."/>
            <person name="Bonometti L."/>
            <person name="Westerberg I."/>
            <person name="Brannstrom I.O."/>
            <person name="Guillou S."/>
            <person name="Cros-Aarteil S."/>
            <person name="Calhoun S."/>
            <person name="Kuo A."/>
            <person name="Mondo S."/>
            <person name="Pangilinan J."/>
            <person name="Riley R."/>
            <person name="Labutti K."/>
            <person name="Andreopoulos B."/>
            <person name="Lipzen A."/>
            <person name="Chen C."/>
            <person name="Yanf M."/>
            <person name="Daum C."/>
            <person name="Ng V."/>
            <person name="Clum A."/>
            <person name="Steindorff A."/>
            <person name="Ohm R."/>
            <person name="Martin F."/>
            <person name="Silar P."/>
            <person name="Natvig D."/>
            <person name="Lalanne C."/>
            <person name="Gautier V."/>
            <person name="Ament-Velasquez S.L."/>
            <person name="Kruys A."/>
            <person name="Hutchinson M.I."/>
            <person name="Powell A.J."/>
            <person name="Barry K."/>
            <person name="Miller A.N."/>
            <person name="Grigoriev I.V."/>
            <person name="Debuchy R."/>
            <person name="Gladieux P."/>
            <person name="Thoren M.H."/>
            <person name="Johannesson H."/>
        </authorList>
    </citation>
    <scope>NUCLEOTIDE SEQUENCE</scope>
    <source>
        <strain evidence="2">CBS 955.72</strain>
    </source>
</reference>
<sequence length="638" mass="68535">MAASSPNPFDTPRPPGASRPEMDVPKPLHIIKRPSSQWGQKTYPERRGSFESAESDASVGSIPEPPGGDKPLTVAKRRGGARNAGSQLTPRPRRSTSCTDPRQAEDQAGPPPRPPPLSNKASLLFLRRKEGADGVVLDRDGLGGQRGVPALGLSSPPGTQGRRQGGSWLRSSRSMHHLATAPRELDGRMRSPYTAVESDTLSDSGPEDTCHPDPFILVPRIVVTPESKVLEDGVATLWAAVQLSTRICRANNGVEHTRQNEDCSWSSTSSYYSDHGSSQSDIFQYGCLYDVSVQVLPTTNSEIIEVLDDRESHTKSTLYPGSRLLLMAHVRFLPSLPPRHPARGGHIRQSSEDLMQDLEHHLGSMMTEYLQVRLTYRHSGFPRTASPSSLASSEGTPIARPVDGIVDVQTTLETTARAVIKRHNSASMWSPRPTPQPNPLFEIIASHWGPVSASEVMRRVVSSRTPSRRGMSNLPTVQGSTTATVTASARGSGSEDTMRPSPSVPAPAAPVPAPALPRTAPPIPQRQTSLHKASIPRPSPYGSREEAEGTASSSWPTTVDDIAEDDDPGHDRARQIWTEIHRATTGIDSSPSGGTRSSYHVSRVRKVPSSMAIPANGAQNGGVGGAGSAVSHRAPDRD</sequence>
<dbReference type="Proteomes" id="UP001275084">
    <property type="component" value="Unassembled WGS sequence"/>
</dbReference>
<accession>A0AAJ0ME49</accession>
<comment type="caution">
    <text evidence="2">The sequence shown here is derived from an EMBL/GenBank/DDBJ whole genome shotgun (WGS) entry which is preliminary data.</text>
</comment>
<gene>
    <name evidence="2" type="ORF">B0T25DRAFT_607137</name>
</gene>
<organism evidence="2 3">
    <name type="scientific">Lasiosphaeria hispida</name>
    <dbReference type="NCBI Taxonomy" id="260671"/>
    <lineage>
        <taxon>Eukaryota</taxon>
        <taxon>Fungi</taxon>
        <taxon>Dikarya</taxon>
        <taxon>Ascomycota</taxon>
        <taxon>Pezizomycotina</taxon>
        <taxon>Sordariomycetes</taxon>
        <taxon>Sordariomycetidae</taxon>
        <taxon>Sordariales</taxon>
        <taxon>Lasiosphaeriaceae</taxon>
        <taxon>Lasiosphaeria</taxon>
    </lineage>
</organism>
<dbReference type="AlphaFoldDB" id="A0AAJ0ME49"/>
<feature type="compositionally biased region" description="Pro residues" evidence="1">
    <location>
        <begin position="502"/>
        <end position="524"/>
    </location>
</feature>
<dbReference type="EMBL" id="JAUIQD010000004">
    <property type="protein sequence ID" value="KAK3353077.1"/>
    <property type="molecule type" value="Genomic_DNA"/>
</dbReference>
<evidence type="ECO:0000313" key="3">
    <source>
        <dbReference type="Proteomes" id="UP001275084"/>
    </source>
</evidence>
<feature type="region of interest" description="Disordered" evidence="1">
    <location>
        <begin position="136"/>
        <end position="175"/>
    </location>
</feature>
<evidence type="ECO:0000256" key="1">
    <source>
        <dbReference type="SAM" id="MobiDB-lite"/>
    </source>
</evidence>
<feature type="region of interest" description="Disordered" evidence="1">
    <location>
        <begin position="1"/>
        <end position="119"/>
    </location>
</feature>
<feature type="compositionally biased region" description="Polar residues" evidence="1">
    <location>
        <begin position="586"/>
        <end position="600"/>
    </location>
</feature>
<feature type="region of interest" description="Disordered" evidence="1">
    <location>
        <begin position="582"/>
        <end position="638"/>
    </location>
</feature>
<protein>
    <submittedName>
        <fullName evidence="2">Uncharacterized protein</fullName>
    </submittedName>
</protein>